<keyword evidence="2" id="KW-1185">Reference proteome</keyword>
<organism evidence="1 2">
    <name type="scientific">Tetraparma gracilis</name>
    <dbReference type="NCBI Taxonomy" id="2962635"/>
    <lineage>
        <taxon>Eukaryota</taxon>
        <taxon>Sar</taxon>
        <taxon>Stramenopiles</taxon>
        <taxon>Ochrophyta</taxon>
        <taxon>Bolidophyceae</taxon>
        <taxon>Parmales</taxon>
        <taxon>Triparmaceae</taxon>
        <taxon>Tetraparma</taxon>
    </lineage>
</organism>
<dbReference type="Proteomes" id="UP001165060">
    <property type="component" value="Unassembled WGS sequence"/>
</dbReference>
<reference evidence="1 2" key="1">
    <citation type="journal article" date="2023" name="Commun. Biol.">
        <title>Genome analysis of Parmales, the sister group of diatoms, reveals the evolutionary specialization of diatoms from phago-mixotrophs to photoautotrophs.</title>
        <authorList>
            <person name="Ban H."/>
            <person name="Sato S."/>
            <person name="Yoshikawa S."/>
            <person name="Yamada K."/>
            <person name="Nakamura Y."/>
            <person name="Ichinomiya M."/>
            <person name="Sato N."/>
            <person name="Blanc-Mathieu R."/>
            <person name="Endo H."/>
            <person name="Kuwata A."/>
            <person name="Ogata H."/>
        </authorList>
    </citation>
    <scope>NUCLEOTIDE SEQUENCE [LARGE SCALE GENOMIC DNA]</scope>
</reference>
<proteinExistence type="predicted"/>
<gene>
    <name evidence="1" type="ORF">TeGR_g5817</name>
</gene>
<sequence length="76" mass="8293">GHHCTRCAPEPVNMKYVGMVCDATKKADMIYDYSPGDDPGKKPIAKLFGKADKDAEMTALNIAMAEATGVKHYIFN</sequence>
<comment type="caution">
    <text evidence="1">The sequence shown here is derived from an EMBL/GenBank/DDBJ whole genome shotgun (WGS) entry which is preliminary data.</text>
</comment>
<name>A0ABQ6NAC8_9STRA</name>
<protein>
    <submittedName>
        <fullName evidence="1">Uncharacterized protein</fullName>
    </submittedName>
</protein>
<evidence type="ECO:0000313" key="1">
    <source>
        <dbReference type="EMBL" id="GMI51640.1"/>
    </source>
</evidence>
<accession>A0ABQ6NAC8</accession>
<feature type="non-terminal residue" evidence="1">
    <location>
        <position position="1"/>
    </location>
</feature>
<evidence type="ECO:0000313" key="2">
    <source>
        <dbReference type="Proteomes" id="UP001165060"/>
    </source>
</evidence>
<dbReference type="EMBL" id="BRYB01006557">
    <property type="protein sequence ID" value="GMI51640.1"/>
    <property type="molecule type" value="Genomic_DNA"/>
</dbReference>